<sequence length="126" mass="14087">MDEMHRFLDYRSGPLSTPEVTDRTLAHRPGLLRIFVHDVSGIIPAPIDGYTLPTDIANWPSNYHKRPTKSGLDGSEFELEPEGEEQPPFMIPPARPSSPTEFDDRPPNPEAALKELELPSRPTSPC</sequence>
<protein>
    <submittedName>
        <fullName evidence="2">Uncharacterized protein</fullName>
    </submittedName>
</protein>
<accession>A0A9W8MUX7</accession>
<dbReference type="Proteomes" id="UP001148786">
    <property type="component" value="Unassembled WGS sequence"/>
</dbReference>
<proteinExistence type="predicted"/>
<dbReference type="OrthoDB" id="549788at2759"/>
<name>A0A9W8MUX7_9AGAR</name>
<comment type="caution">
    <text evidence="2">The sequence shown here is derived from an EMBL/GenBank/DDBJ whole genome shotgun (WGS) entry which is preliminary data.</text>
</comment>
<keyword evidence="3" id="KW-1185">Reference proteome</keyword>
<evidence type="ECO:0000313" key="2">
    <source>
        <dbReference type="EMBL" id="KAJ3507728.1"/>
    </source>
</evidence>
<organism evidence="2 3">
    <name type="scientific">Agrocybe chaxingu</name>
    <dbReference type="NCBI Taxonomy" id="84603"/>
    <lineage>
        <taxon>Eukaryota</taxon>
        <taxon>Fungi</taxon>
        <taxon>Dikarya</taxon>
        <taxon>Basidiomycota</taxon>
        <taxon>Agaricomycotina</taxon>
        <taxon>Agaricomycetes</taxon>
        <taxon>Agaricomycetidae</taxon>
        <taxon>Agaricales</taxon>
        <taxon>Agaricineae</taxon>
        <taxon>Strophariaceae</taxon>
        <taxon>Agrocybe</taxon>
    </lineage>
</organism>
<dbReference type="AlphaFoldDB" id="A0A9W8MUX7"/>
<gene>
    <name evidence="2" type="ORF">NLJ89_g6143</name>
</gene>
<reference evidence="2" key="1">
    <citation type="submission" date="2022-07" db="EMBL/GenBank/DDBJ databases">
        <title>Genome Sequence of Agrocybe chaxingu.</title>
        <authorList>
            <person name="Buettner E."/>
        </authorList>
    </citation>
    <scope>NUCLEOTIDE SEQUENCE</scope>
    <source>
        <strain evidence="2">MP-N11</strain>
    </source>
</reference>
<feature type="region of interest" description="Disordered" evidence="1">
    <location>
        <begin position="61"/>
        <end position="126"/>
    </location>
</feature>
<evidence type="ECO:0000256" key="1">
    <source>
        <dbReference type="SAM" id="MobiDB-lite"/>
    </source>
</evidence>
<evidence type="ECO:0000313" key="3">
    <source>
        <dbReference type="Proteomes" id="UP001148786"/>
    </source>
</evidence>
<dbReference type="EMBL" id="JANKHO010000631">
    <property type="protein sequence ID" value="KAJ3507728.1"/>
    <property type="molecule type" value="Genomic_DNA"/>
</dbReference>
<feature type="compositionally biased region" description="Acidic residues" evidence="1">
    <location>
        <begin position="75"/>
        <end position="85"/>
    </location>
</feature>
<feature type="compositionally biased region" description="Basic and acidic residues" evidence="1">
    <location>
        <begin position="102"/>
        <end position="118"/>
    </location>
</feature>